<dbReference type="InterPro" id="IPR010105">
    <property type="entry name" value="TonB_sidphr_rcpt"/>
</dbReference>
<dbReference type="Pfam" id="PF00593">
    <property type="entry name" value="TonB_dep_Rec_b-barrel"/>
    <property type="match status" value="1"/>
</dbReference>
<dbReference type="CDD" id="cd01347">
    <property type="entry name" value="ligand_gated_channel"/>
    <property type="match status" value="1"/>
</dbReference>
<dbReference type="Pfam" id="PF13715">
    <property type="entry name" value="CarbopepD_reg_2"/>
    <property type="match status" value="1"/>
</dbReference>
<dbReference type="AlphaFoldDB" id="A0A6I4IP60"/>
<evidence type="ECO:0000256" key="15">
    <source>
        <dbReference type="RuleBase" id="RU003357"/>
    </source>
</evidence>
<dbReference type="GO" id="GO:0038023">
    <property type="term" value="F:signaling receptor activity"/>
    <property type="evidence" value="ECO:0007669"/>
    <property type="project" value="InterPro"/>
</dbReference>
<evidence type="ECO:0000256" key="10">
    <source>
        <dbReference type="ARBA" id="ARBA00023077"/>
    </source>
</evidence>
<dbReference type="InterPro" id="IPR012910">
    <property type="entry name" value="Plug_dom"/>
</dbReference>
<dbReference type="SUPFAM" id="SSF49452">
    <property type="entry name" value="Starch-binding domain-like"/>
    <property type="match status" value="1"/>
</dbReference>
<dbReference type="GO" id="GO:0009279">
    <property type="term" value="C:cell outer membrane"/>
    <property type="evidence" value="ECO:0007669"/>
    <property type="project" value="UniProtKB-SubCell"/>
</dbReference>
<dbReference type="InterPro" id="IPR000531">
    <property type="entry name" value="Beta-barrel_TonB"/>
</dbReference>
<dbReference type="Gene3D" id="2.170.130.10">
    <property type="entry name" value="TonB-dependent receptor, plug domain"/>
    <property type="match status" value="1"/>
</dbReference>
<reference evidence="18 19" key="1">
    <citation type="submission" date="2020-12" db="EMBL/GenBank/DDBJ databases">
        <title>HMF7856_wgs.fasta genome submission.</title>
        <authorList>
            <person name="Kang H."/>
            <person name="Kim H."/>
            <person name="Joh K."/>
        </authorList>
    </citation>
    <scope>NUCLEOTIDE SEQUENCE [LARGE SCALE GENOMIC DNA]</scope>
    <source>
        <strain evidence="18 19">HMF7856</strain>
    </source>
</reference>
<evidence type="ECO:0000256" key="1">
    <source>
        <dbReference type="ARBA" id="ARBA00004571"/>
    </source>
</evidence>
<organism evidence="18 19">
    <name type="scientific">Mucilaginibacter ginkgonis</name>
    <dbReference type="NCBI Taxonomy" id="2682091"/>
    <lineage>
        <taxon>Bacteria</taxon>
        <taxon>Pseudomonadati</taxon>
        <taxon>Bacteroidota</taxon>
        <taxon>Sphingobacteriia</taxon>
        <taxon>Sphingobacteriales</taxon>
        <taxon>Sphingobacteriaceae</taxon>
        <taxon>Mucilaginibacter</taxon>
    </lineage>
</organism>
<keyword evidence="4 14" id="KW-1134">Transmembrane beta strand</keyword>
<evidence type="ECO:0000256" key="5">
    <source>
        <dbReference type="ARBA" id="ARBA00022496"/>
    </source>
</evidence>
<keyword evidence="11 14" id="KW-0472">Membrane</keyword>
<keyword evidence="5" id="KW-0410">Iron transport</keyword>
<dbReference type="InterPro" id="IPR039426">
    <property type="entry name" value="TonB-dep_rcpt-like"/>
</dbReference>
<dbReference type="PANTHER" id="PTHR32552">
    <property type="entry name" value="FERRICHROME IRON RECEPTOR-RELATED"/>
    <property type="match status" value="1"/>
</dbReference>
<dbReference type="GO" id="GO:0030246">
    <property type="term" value="F:carbohydrate binding"/>
    <property type="evidence" value="ECO:0007669"/>
    <property type="project" value="InterPro"/>
</dbReference>
<dbReference type="PROSITE" id="PS52016">
    <property type="entry name" value="TONB_DEPENDENT_REC_3"/>
    <property type="match status" value="1"/>
</dbReference>
<evidence type="ECO:0000256" key="9">
    <source>
        <dbReference type="ARBA" id="ARBA00023065"/>
    </source>
</evidence>
<keyword evidence="7" id="KW-0732">Signal</keyword>
<evidence type="ECO:0000259" key="16">
    <source>
        <dbReference type="Pfam" id="PF00593"/>
    </source>
</evidence>
<evidence type="ECO:0000256" key="2">
    <source>
        <dbReference type="ARBA" id="ARBA00009810"/>
    </source>
</evidence>
<dbReference type="NCBIfam" id="TIGR01783">
    <property type="entry name" value="TonB-siderophor"/>
    <property type="match status" value="1"/>
</dbReference>
<feature type="domain" description="TonB-dependent receptor-like beta-barrel" evidence="16">
    <location>
        <begin position="323"/>
        <end position="784"/>
    </location>
</feature>
<evidence type="ECO:0000313" key="18">
    <source>
        <dbReference type="EMBL" id="QQL49162.1"/>
    </source>
</evidence>
<keyword evidence="6 14" id="KW-0812">Transmembrane</keyword>
<keyword evidence="10 15" id="KW-0798">TonB box</keyword>
<comment type="subcellular location">
    <subcellularLocation>
        <location evidence="1 14">Cell outer membrane</location>
        <topology evidence="1 14">Multi-pass membrane protein</topology>
    </subcellularLocation>
</comment>
<protein>
    <submittedName>
        <fullName evidence="18">TonB-dependent receptor</fullName>
    </submittedName>
</protein>
<evidence type="ECO:0000256" key="11">
    <source>
        <dbReference type="ARBA" id="ARBA00023136"/>
    </source>
</evidence>
<keyword evidence="13 14" id="KW-0998">Cell outer membrane</keyword>
<dbReference type="KEGG" id="mgik:GO620_013390"/>
<evidence type="ECO:0000256" key="3">
    <source>
        <dbReference type="ARBA" id="ARBA00022448"/>
    </source>
</evidence>
<dbReference type="Proteomes" id="UP000429232">
    <property type="component" value="Chromosome"/>
</dbReference>
<evidence type="ECO:0000256" key="7">
    <source>
        <dbReference type="ARBA" id="ARBA00022729"/>
    </source>
</evidence>
<name>A0A6I4IP60_9SPHI</name>
<keyword evidence="9" id="KW-0406">Ion transport</keyword>
<evidence type="ECO:0000256" key="6">
    <source>
        <dbReference type="ARBA" id="ARBA00022692"/>
    </source>
</evidence>
<gene>
    <name evidence="18" type="ORF">GO620_013390</name>
</gene>
<keyword evidence="19" id="KW-1185">Reference proteome</keyword>
<keyword evidence="8" id="KW-0408">Iron</keyword>
<keyword evidence="12 18" id="KW-0675">Receptor</keyword>
<dbReference type="SUPFAM" id="SSF56935">
    <property type="entry name" value="Porins"/>
    <property type="match status" value="1"/>
</dbReference>
<dbReference type="Pfam" id="PF07715">
    <property type="entry name" value="Plug"/>
    <property type="match status" value="1"/>
</dbReference>
<evidence type="ECO:0000256" key="8">
    <source>
        <dbReference type="ARBA" id="ARBA00023004"/>
    </source>
</evidence>
<dbReference type="Gene3D" id="2.60.40.1120">
    <property type="entry name" value="Carboxypeptidase-like, regulatory domain"/>
    <property type="match status" value="1"/>
</dbReference>
<keyword evidence="3 14" id="KW-0813">Transport</keyword>
<proteinExistence type="inferred from homology"/>
<evidence type="ECO:0000256" key="12">
    <source>
        <dbReference type="ARBA" id="ARBA00023170"/>
    </source>
</evidence>
<comment type="similarity">
    <text evidence="2 14 15">Belongs to the TonB-dependent receptor family.</text>
</comment>
<feature type="domain" description="TonB-dependent receptor plug" evidence="17">
    <location>
        <begin position="148"/>
        <end position="248"/>
    </location>
</feature>
<sequence length="814" mass="88609">MRYIYDNFRSFTFLILFLLLAGTAFAANIGGNDAEKNTGKIAGIVTTKDGKPAADVTVTIIELNKATATEANGTFIFQNVKPGTYTVRATFVGSATEAGTVIVAAGKTATVNFMLSETASQLNEVTIRSAKTLNSTKVTFDKAGIRPLDLPQSAGVVTSQVIQDQQINRLGDAVRNVSGVTLTQQRGGVGETFTARGYSIGIGGGSGSIFKNGVLTNTAGFPEAATLESVEILKGTSALMYGNVSGGVIINMVTKKPKFDFGGELSMRAGSYNFYKPVIDVYGPISKNVAFRTIGVYENDGSYRDHVKTERVYVNPSLLFNLGKSTTLLIEGDYLKSNLTPDWGVGSLNLGQAIPTMVPRNQFINTSWAYSRMNQYSGMATLNHSFSDTWKLNAIISTQSTEIDSYGSSLPNNVAANGDWNRGLQRAHTKENNYTGQLNLNGRFHTGFLGHQLLIGTDVAKVVNLSKAYTVNGTQIASYAYDKINIIDLTKFAARTDMPDALATTLTHSPVYRFGSYIQDLITITPKFKVLAGVRWSWQQTYQTTIDSLQKSKSINGTAPTKYDRAYSPKVALIYQPIPTTSVYATYSNNFIFNTGTDISGRGLDPSIVNQYEAGVKNEFLNGKLSVNASVYRIRNSNLAVTNPNNIAFRMLNGETTSDGLEIDVNGNLSRNFYFIMGYGYNFARYTNSSGLTGSPINGEQIVINPRNTANASLFYTFYDGALRGFKFGASSFYTGKRLAGYNNTVGQTQNYSRLLPVGGFATLDLSAGYSYKKFSILAQVSNVTNTFNYLIHDNYSVTPIPPTQFLTTVSYKF</sequence>
<dbReference type="PANTHER" id="PTHR32552:SF68">
    <property type="entry name" value="FERRICHROME OUTER MEMBRANE TRANSPORTER_PHAGE RECEPTOR"/>
    <property type="match status" value="1"/>
</dbReference>
<evidence type="ECO:0000256" key="13">
    <source>
        <dbReference type="ARBA" id="ARBA00023237"/>
    </source>
</evidence>
<evidence type="ECO:0000259" key="17">
    <source>
        <dbReference type="Pfam" id="PF07715"/>
    </source>
</evidence>
<dbReference type="InterPro" id="IPR037066">
    <property type="entry name" value="Plug_dom_sf"/>
</dbReference>
<dbReference type="Gene3D" id="2.40.170.20">
    <property type="entry name" value="TonB-dependent receptor, beta-barrel domain"/>
    <property type="match status" value="1"/>
</dbReference>
<dbReference type="InterPro" id="IPR013784">
    <property type="entry name" value="Carb-bd-like_fold"/>
</dbReference>
<dbReference type="InterPro" id="IPR036942">
    <property type="entry name" value="Beta-barrel_TonB_sf"/>
</dbReference>
<accession>A0A6I4IP60</accession>
<evidence type="ECO:0000256" key="14">
    <source>
        <dbReference type="PROSITE-ProRule" id="PRU01360"/>
    </source>
</evidence>
<dbReference type="RefSeq" id="WP_157526880.1">
    <property type="nucleotide sequence ID" value="NZ_CP066775.1"/>
</dbReference>
<evidence type="ECO:0000256" key="4">
    <source>
        <dbReference type="ARBA" id="ARBA00022452"/>
    </source>
</evidence>
<evidence type="ECO:0000313" key="19">
    <source>
        <dbReference type="Proteomes" id="UP000429232"/>
    </source>
</evidence>
<dbReference type="GO" id="GO:0015344">
    <property type="term" value="F:siderophore uptake transmembrane transporter activity"/>
    <property type="evidence" value="ECO:0007669"/>
    <property type="project" value="TreeGrafter"/>
</dbReference>
<dbReference type="EMBL" id="CP066775">
    <property type="protein sequence ID" value="QQL49162.1"/>
    <property type="molecule type" value="Genomic_DNA"/>
</dbReference>
<dbReference type="GO" id="GO:0015891">
    <property type="term" value="P:siderophore transport"/>
    <property type="evidence" value="ECO:0007669"/>
    <property type="project" value="InterPro"/>
</dbReference>